<protein>
    <recommendedName>
        <fullName evidence="4">Secreted protein</fullName>
    </recommendedName>
</protein>
<evidence type="ECO:0000256" key="1">
    <source>
        <dbReference type="SAM" id="SignalP"/>
    </source>
</evidence>
<dbReference type="AlphaFoldDB" id="A0A5C3P1I3"/>
<dbReference type="EMBL" id="ML211443">
    <property type="protein sequence ID" value="TFK82869.1"/>
    <property type="molecule type" value="Genomic_DNA"/>
</dbReference>
<dbReference type="InParanoid" id="A0A5C3P1I3"/>
<dbReference type="Proteomes" id="UP000308197">
    <property type="component" value="Unassembled WGS sequence"/>
</dbReference>
<feature type="chain" id="PRO_5022910497" description="Secreted protein" evidence="1">
    <location>
        <begin position="21"/>
        <end position="84"/>
    </location>
</feature>
<sequence length="84" mass="9425">MLVLVLVLVHPSLHPPPSLAPLYRVLCISASYPAPSQLSTLNSHPFLFPWVRSIVSHLWNPLSHPHLSACLHYVGYIPRWNAPT</sequence>
<proteinExistence type="predicted"/>
<feature type="signal peptide" evidence="1">
    <location>
        <begin position="1"/>
        <end position="20"/>
    </location>
</feature>
<keyword evidence="1" id="KW-0732">Signal</keyword>
<evidence type="ECO:0000313" key="2">
    <source>
        <dbReference type="EMBL" id="TFK82869.1"/>
    </source>
</evidence>
<evidence type="ECO:0008006" key="4">
    <source>
        <dbReference type="Google" id="ProtNLM"/>
    </source>
</evidence>
<organism evidence="2 3">
    <name type="scientific">Polyporus arcularius HHB13444</name>
    <dbReference type="NCBI Taxonomy" id="1314778"/>
    <lineage>
        <taxon>Eukaryota</taxon>
        <taxon>Fungi</taxon>
        <taxon>Dikarya</taxon>
        <taxon>Basidiomycota</taxon>
        <taxon>Agaricomycotina</taxon>
        <taxon>Agaricomycetes</taxon>
        <taxon>Polyporales</taxon>
        <taxon>Polyporaceae</taxon>
        <taxon>Polyporus</taxon>
    </lineage>
</organism>
<gene>
    <name evidence="2" type="ORF">K466DRAFT_590220</name>
</gene>
<reference evidence="2 3" key="1">
    <citation type="journal article" date="2019" name="Nat. Ecol. Evol.">
        <title>Megaphylogeny resolves global patterns of mushroom evolution.</title>
        <authorList>
            <person name="Varga T."/>
            <person name="Krizsan K."/>
            <person name="Foldi C."/>
            <person name="Dima B."/>
            <person name="Sanchez-Garcia M."/>
            <person name="Sanchez-Ramirez S."/>
            <person name="Szollosi G.J."/>
            <person name="Szarkandi J.G."/>
            <person name="Papp V."/>
            <person name="Albert L."/>
            <person name="Andreopoulos W."/>
            <person name="Angelini C."/>
            <person name="Antonin V."/>
            <person name="Barry K.W."/>
            <person name="Bougher N.L."/>
            <person name="Buchanan P."/>
            <person name="Buyck B."/>
            <person name="Bense V."/>
            <person name="Catcheside P."/>
            <person name="Chovatia M."/>
            <person name="Cooper J."/>
            <person name="Damon W."/>
            <person name="Desjardin D."/>
            <person name="Finy P."/>
            <person name="Geml J."/>
            <person name="Haridas S."/>
            <person name="Hughes K."/>
            <person name="Justo A."/>
            <person name="Karasinski D."/>
            <person name="Kautmanova I."/>
            <person name="Kiss B."/>
            <person name="Kocsube S."/>
            <person name="Kotiranta H."/>
            <person name="LaButti K.M."/>
            <person name="Lechner B.E."/>
            <person name="Liimatainen K."/>
            <person name="Lipzen A."/>
            <person name="Lukacs Z."/>
            <person name="Mihaltcheva S."/>
            <person name="Morgado L.N."/>
            <person name="Niskanen T."/>
            <person name="Noordeloos M.E."/>
            <person name="Ohm R.A."/>
            <person name="Ortiz-Santana B."/>
            <person name="Ovrebo C."/>
            <person name="Racz N."/>
            <person name="Riley R."/>
            <person name="Savchenko A."/>
            <person name="Shiryaev A."/>
            <person name="Soop K."/>
            <person name="Spirin V."/>
            <person name="Szebenyi C."/>
            <person name="Tomsovsky M."/>
            <person name="Tulloss R.E."/>
            <person name="Uehling J."/>
            <person name="Grigoriev I.V."/>
            <person name="Vagvolgyi C."/>
            <person name="Papp T."/>
            <person name="Martin F.M."/>
            <person name="Miettinen O."/>
            <person name="Hibbett D.S."/>
            <person name="Nagy L.G."/>
        </authorList>
    </citation>
    <scope>NUCLEOTIDE SEQUENCE [LARGE SCALE GENOMIC DNA]</scope>
    <source>
        <strain evidence="2 3">HHB13444</strain>
    </source>
</reference>
<accession>A0A5C3P1I3</accession>
<evidence type="ECO:0000313" key="3">
    <source>
        <dbReference type="Proteomes" id="UP000308197"/>
    </source>
</evidence>
<name>A0A5C3P1I3_9APHY</name>
<keyword evidence="3" id="KW-1185">Reference proteome</keyword>